<dbReference type="EC" id="2.7.6.1" evidence="1"/>
<accession>A0ABT0PTA0</accession>
<proteinExistence type="predicted"/>
<evidence type="ECO:0000256" key="3">
    <source>
        <dbReference type="ARBA" id="ARBA00022723"/>
    </source>
</evidence>
<evidence type="ECO:0000256" key="8">
    <source>
        <dbReference type="ARBA" id="ARBA00022842"/>
    </source>
</evidence>
<dbReference type="InterPro" id="IPR000836">
    <property type="entry name" value="PRTase_dom"/>
</dbReference>
<evidence type="ECO:0000256" key="2">
    <source>
        <dbReference type="ARBA" id="ARBA00022679"/>
    </source>
</evidence>
<evidence type="ECO:0000256" key="6">
    <source>
        <dbReference type="ARBA" id="ARBA00022777"/>
    </source>
</evidence>
<evidence type="ECO:0000256" key="1">
    <source>
        <dbReference type="ARBA" id="ARBA00013247"/>
    </source>
</evidence>
<evidence type="ECO:0000256" key="7">
    <source>
        <dbReference type="ARBA" id="ARBA00022840"/>
    </source>
</evidence>
<dbReference type="RefSeq" id="WP_249657796.1">
    <property type="nucleotide sequence ID" value="NZ_JAMFMA010000002.1"/>
</dbReference>
<evidence type="ECO:0000313" key="11">
    <source>
        <dbReference type="Proteomes" id="UP001203607"/>
    </source>
</evidence>
<keyword evidence="11" id="KW-1185">Reference proteome</keyword>
<keyword evidence="3" id="KW-0479">Metal-binding</keyword>
<dbReference type="InterPro" id="IPR029099">
    <property type="entry name" value="Pribosyltran_N"/>
</dbReference>
<reference evidence="10 11" key="1">
    <citation type="submission" date="2022-05" db="EMBL/GenBank/DDBJ databases">
        <authorList>
            <person name="Park J.-S."/>
        </authorList>
    </citation>
    <scope>NUCLEOTIDE SEQUENCE [LARGE SCALE GENOMIC DNA]</scope>
    <source>
        <strain evidence="10 11">2012CJ35-5</strain>
    </source>
</reference>
<name>A0ABT0PTA0_9FLAO</name>
<dbReference type="InterPro" id="IPR029057">
    <property type="entry name" value="PRTase-like"/>
</dbReference>
<sequence length="313" mass="34528">MPYQVPEPKIFACTQSTILGEKIAASYGAKLGKVLFSRYSDGEFQPSFEESIRGARIFIIGSTNPSSENLMEMLLMLDAAKRASARHITAVMPYFGWARQDRKDKPRVPIAAKLVAKMLETAGATRIITMDLHADQIQGFFEKPVDHLFASTLFLPYLEGLKLDNLCIASPDMGGSKRAYAYSKALESDVVICYKQRAKANVISHMELIGEVAGKNVVLVDDMVDTAGTLTKAADLMIERGALSVRAITTHGLLSGNAYERIKDSKLTELIITDSIPVEHDKEKIKVLSCADLFADVMHRVHHNTSISSKFLM</sequence>
<dbReference type="PANTHER" id="PTHR10210:SF41">
    <property type="entry name" value="RIBOSE-PHOSPHATE PYROPHOSPHOKINASE 1, CHLOROPLASTIC"/>
    <property type="match status" value="1"/>
</dbReference>
<keyword evidence="5" id="KW-0547">Nucleotide-binding</keyword>
<dbReference type="SUPFAM" id="SSF53271">
    <property type="entry name" value="PRTase-like"/>
    <property type="match status" value="1"/>
</dbReference>
<dbReference type="PROSITE" id="PS00114">
    <property type="entry name" value="PRPP_SYNTHASE"/>
    <property type="match status" value="1"/>
</dbReference>
<dbReference type="Proteomes" id="UP001203607">
    <property type="component" value="Unassembled WGS sequence"/>
</dbReference>
<dbReference type="NCBIfam" id="NF002320">
    <property type="entry name" value="PRK01259.1"/>
    <property type="match status" value="1"/>
</dbReference>
<keyword evidence="4" id="KW-0545">Nucleotide biosynthesis</keyword>
<dbReference type="Pfam" id="PF13793">
    <property type="entry name" value="Pribosyltran_N"/>
    <property type="match status" value="1"/>
</dbReference>
<dbReference type="PANTHER" id="PTHR10210">
    <property type="entry name" value="RIBOSE-PHOSPHATE DIPHOSPHOKINASE FAMILY MEMBER"/>
    <property type="match status" value="1"/>
</dbReference>
<dbReference type="Pfam" id="PF14572">
    <property type="entry name" value="Pribosyl_synth"/>
    <property type="match status" value="1"/>
</dbReference>
<dbReference type="SMART" id="SM01400">
    <property type="entry name" value="Pribosyltran_N"/>
    <property type="match status" value="1"/>
</dbReference>
<dbReference type="Gene3D" id="3.40.50.2020">
    <property type="match status" value="2"/>
</dbReference>
<dbReference type="EMBL" id="JAMFMA010000002">
    <property type="protein sequence ID" value="MCL6274620.1"/>
    <property type="molecule type" value="Genomic_DNA"/>
</dbReference>
<dbReference type="InterPro" id="IPR005946">
    <property type="entry name" value="Rib-P_diPkinase"/>
</dbReference>
<keyword evidence="2" id="KW-0808">Transferase</keyword>
<dbReference type="NCBIfam" id="TIGR01251">
    <property type="entry name" value="ribP_PPkin"/>
    <property type="match status" value="1"/>
</dbReference>
<dbReference type="CDD" id="cd06223">
    <property type="entry name" value="PRTases_typeI"/>
    <property type="match status" value="1"/>
</dbReference>
<organism evidence="10 11">
    <name type="scientific">Flagellimonas spongiicola</name>
    <dbReference type="NCBI Taxonomy" id="2942208"/>
    <lineage>
        <taxon>Bacteria</taxon>
        <taxon>Pseudomonadati</taxon>
        <taxon>Bacteroidota</taxon>
        <taxon>Flavobacteriia</taxon>
        <taxon>Flavobacteriales</taxon>
        <taxon>Flavobacteriaceae</taxon>
        <taxon>Flagellimonas</taxon>
    </lineage>
</organism>
<keyword evidence="6" id="KW-0418">Kinase</keyword>
<evidence type="ECO:0000313" key="10">
    <source>
        <dbReference type="EMBL" id="MCL6274620.1"/>
    </source>
</evidence>
<comment type="caution">
    <text evidence="10">The sequence shown here is derived from an EMBL/GenBank/DDBJ whole genome shotgun (WGS) entry which is preliminary data.</text>
</comment>
<keyword evidence="7" id="KW-0067">ATP-binding</keyword>
<evidence type="ECO:0000256" key="4">
    <source>
        <dbReference type="ARBA" id="ARBA00022727"/>
    </source>
</evidence>
<protein>
    <recommendedName>
        <fullName evidence="1">ribose-phosphate diphosphokinase</fullName>
        <ecNumber evidence="1">2.7.6.1</ecNumber>
    </recommendedName>
</protein>
<feature type="domain" description="Ribose-phosphate pyrophosphokinase N-terminal" evidence="9">
    <location>
        <begin position="9"/>
        <end position="123"/>
    </location>
</feature>
<dbReference type="InterPro" id="IPR000842">
    <property type="entry name" value="PRib_PP_synth_CS"/>
</dbReference>
<evidence type="ECO:0000259" key="9">
    <source>
        <dbReference type="Pfam" id="PF13793"/>
    </source>
</evidence>
<gene>
    <name evidence="10" type="ORF">M3P19_11410</name>
</gene>
<keyword evidence="8" id="KW-0460">Magnesium</keyword>
<evidence type="ECO:0000256" key="5">
    <source>
        <dbReference type="ARBA" id="ARBA00022741"/>
    </source>
</evidence>